<keyword evidence="3 14" id="KW-0963">Cytoplasm</keyword>
<evidence type="ECO:0000256" key="13">
    <source>
        <dbReference type="ARBA" id="ARBA00049515"/>
    </source>
</evidence>
<dbReference type="GO" id="GO:0004829">
    <property type="term" value="F:threonine-tRNA ligase activity"/>
    <property type="evidence" value="ECO:0007669"/>
    <property type="project" value="UniProtKB-UniRule"/>
</dbReference>
<dbReference type="PROSITE" id="PS51880">
    <property type="entry name" value="TGS"/>
    <property type="match status" value="1"/>
</dbReference>
<dbReference type="SUPFAM" id="SSF55681">
    <property type="entry name" value="Class II aaRS and biotin synthetases"/>
    <property type="match status" value="1"/>
</dbReference>
<keyword evidence="5 14" id="KW-0436">Ligase</keyword>
<dbReference type="AlphaFoldDB" id="A0A8T4LAA9"/>
<dbReference type="GO" id="GO:0000049">
    <property type="term" value="F:tRNA binding"/>
    <property type="evidence" value="ECO:0007669"/>
    <property type="project" value="UniProtKB-KW"/>
</dbReference>
<dbReference type="SMART" id="SM00863">
    <property type="entry name" value="tRNA_SAD"/>
    <property type="match status" value="1"/>
</dbReference>
<dbReference type="Gene3D" id="3.30.930.10">
    <property type="entry name" value="Bira Bifunctional Protein, Domain 2"/>
    <property type="match status" value="1"/>
</dbReference>
<dbReference type="FunFam" id="3.30.930.10:FF:000019">
    <property type="entry name" value="Threonine--tRNA ligase"/>
    <property type="match status" value="1"/>
</dbReference>
<dbReference type="GO" id="GO:0006435">
    <property type="term" value="P:threonyl-tRNA aminoacylation"/>
    <property type="evidence" value="ECO:0007669"/>
    <property type="project" value="UniProtKB-UniRule"/>
</dbReference>
<dbReference type="SUPFAM" id="SSF52954">
    <property type="entry name" value="Class II aaRS ABD-related"/>
    <property type="match status" value="1"/>
</dbReference>
<feature type="binding site" evidence="14">
    <location>
        <position position="334"/>
    </location>
    <ligand>
        <name>Zn(2+)</name>
        <dbReference type="ChEBI" id="CHEBI:29105"/>
        <note>catalytic</note>
    </ligand>
</feature>
<feature type="binding site" evidence="14">
    <location>
        <position position="510"/>
    </location>
    <ligand>
        <name>Zn(2+)</name>
        <dbReference type="ChEBI" id="CHEBI:29105"/>
        <note>catalytic</note>
    </ligand>
</feature>
<dbReference type="Pfam" id="PF02824">
    <property type="entry name" value="TGS"/>
    <property type="match status" value="1"/>
</dbReference>
<keyword evidence="12 14" id="KW-0030">Aminoacyl-tRNA synthetase</keyword>
<feature type="domain" description="Aminoacyl-transfer RNA synthetases class-II family profile" evidence="15">
    <location>
        <begin position="243"/>
        <end position="533"/>
    </location>
</feature>
<feature type="domain" description="TGS" evidence="16">
    <location>
        <begin position="1"/>
        <end position="63"/>
    </location>
</feature>
<dbReference type="CDD" id="cd01667">
    <property type="entry name" value="TGS_ThrRS"/>
    <property type="match status" value="1"/>
</dbReference>
<keyword evidence="6 14" id="KW-0479">Metal-binding</keyword>
<evidence type="ECO:0000259" key="16">
    <source>
        <dbReference type="PROSITE" id="PS51880"/>
    </source>
</evidence>
<dbReference type="Pfam" id="PF07973">
    <property type="entry name" value="tRNA_SAD"/>
    <property type="match status" value="1"/>
</dbReference>
<evidence type="ECO:0000256" key="6">
    <source>
        <dbReference type="ARBA" id="ARBA00022723"/>
    </source>
</evidence>
<dbReference type="InterPro" id="IPR004154">
    <property type="entry name" value="Anticodon-bd"/>
</dbReference>
<dbReference type="InterPro" id="IPR045864">
    <property type="entry name" value="aa-tRNA-synth_II/BPL/LPL"/>
</dbReference>
<dbReference type="HAMAP" id="MF_00184">
    <property type="entry name" value="Thr_tRNA_synth"/>
    <property type="match status" value="1"/>
</dbReference>
<keyword evidence="9 14" id="KW-0067">ATP-binding</keyword>
<evidence type="ECO:0000256" key="10">
    <source>
        <dbReference type="ARBA" id="ARBA00022884"/>
    </source>
</evidence>
<dbReference type="GO" id="GO:0005524">
    <property type="term" value="F:ATP binding"/>
    <property type="evidence" value="ECO:0007669"/>
    <property type="project" value="UniProtKB-UniRule"/>
</dbReference>
<keyword evidence="4 14" id="KW-0820">tRNA-binding</keyword>
<comment type="subcellular location">
    <subcellularLocation>
        <location evidence="1 14">Cytoplasm</location>
    </subcellularLocation>
</comment>
<dbReference type="InterPro" id="IPR033728">
    <property type="entry name" value="ThrRS_core"/>
</dbReference>
<evidence type="ECO:0000256" key="3">
    <source>
        <dbReference type="ARBA" id="ARBA00022490"/>
    </source>
</evidence>
<dbReference type="InterPro" id="IPR004095">
    <property type="entry name" value="TGS"/>
</dbReference>
<evidence type="ECO:0000313" key="17">
    <source>
        <dbReference type="EMBL" id="MBS3062499.1"/>
    </source>
</evidence>
<comment type="similarity">
    <text evidence="2 14">Belongs to the class-II aminoacyl-tRNA synthetase family.</text>
</comment>
<dbReference type="InterPro" id="IPR002314">
    <property type="entry name" value="aa-tRNA-synt_IIb"/>
</dbReference>
<comment type="cofactor">
    <cofactor evidence="14">
        <name>Zn(2+)</name>
        <dbReference type="ChEBI" id="CHEBI:29105"/>
    </cofactor>
    <text evidence="14">Binds 1 zinc ion per subunit.</text>
</comment>
<dbReference type="Pfam" id="PF00587">
    <property type="entry name" value="tRNA-synt_2b"/>
    <property type="match status" value="1"/>
</dbReference>
<dbReference type="FunFam" id="3.30.980.10:FF:000005">
    <property type="entry name" value="Threonyl-tRNA synthetase, mitochondrial"/>
    <property type="match status" value="1"/>
</dbReference>
<dbReference type="CDD" id="cd00771">
    <property type="entry name" value="ThrRS_core"/>
    <property type="match status" value="1"/>
</dbReference>
<sequence>MPGIELTFPDASKHKFKPGTTGFEVAKSIGEGLAKAAVGVKLDQELLDLHRPLSVSGAFEVITPKSKDYKEFLWHSTAHVMAEAVKTLFPEVKITIGPTIEEGFYYDFDMPRPFTPEDFQKIEAKMAEIVKADQPFKRVEVSKAEALKREKGNKYKTELINELPTGEKISFYSQGEHFVDLCRGPHLPSTGRIGAFKVLKASSSYWRADQKNASLQRIYGISFFEKKELEQWLHVRVEAEKRNHMKLGKELDLWSMHAESPGSVFMHGKGMAMYNELIKFMSEQLFQLNYDFVNTPIVLRNTLWKTSGHWEHYKQNMYCLEIDEEDFALKPMNCPPSTIIYRTKRRSYRDLPLKLAEFGLVHRHELSGVLNGLFRVRKFVQDDAHIYHTEDQMEDIIQELLQLCDRVYKTFGFSYHVELSTRPEKSMGDPKLWEKAEATLKKALEDNKVSYKINPGDGAFYGPKIDLHLKDAIGRTWQCGTIQLDFQMPERFDLSYIGSDDKEHRPVINHRTILGSVERFLGVLTEHFAGAFPVWLSPIQVRIVPVGQDYFKDADKLMKLFRQNMVRCDVDRKHETVPYKVRAAQLEKIPYILVVGEKEAKEGTVTVRDRAGKLETLKVQHFLDRLLAEIRERKLS</sequence>
<keyword evidence="7 14" id="KW-0547">Nucleotide-binding</keyword>
<feature type="binding site" evidence="14">
    <location>
        <position position="385"/>
    </location>
    <ligand>
        <name>Zn(2+)</name>
        <dbReference type="ChEBI" id="CHEBI:29105"/>
        <note>catalytic</note>
    </ligand>
</feature>
<comment type="caution">
    <text evidence="17">The sequence shown here is derived from an EMBL/GenBank/DDBJ whole genome shotgun (WGS) entry which is preliminary data.</text>
</comment>
<dbReference type="InterPro" id="IPR012947">
    <property type="entry name" value="tRNA_SAD"/>
</dbReference>
<dbReference type="EC" id="6.1.1.3" evidence="14"/>
<reference evidence="17" key="1">
    <citation type="submission" date="2021-03" db="EMBL/GenBank/DDBJ databases">
        <authorList>
            <person name="Jaffe A."/>
        </authorList>
    </citation>
    <scope>NUCLEOTIDE SEQUENCE</scope>
    <source>
        <strain evidence="17">RIFCSPLOWO2_01_FULL_58_19</strain>
    </source>
</reference>
<dbReference type="SUPFAM" id="SSF81271">
    <property type="entry name" value="TGS-like"/>
    <property type="match status" value="1"/>
</dbReference>
<dbReference type="GO" id="GO:0005737">
    <property type="term" value="C:cytoplasm"/>
    <property type="evidence" value="ECO:0007669"/>
    <property type="project" value="UniProtKB-SubCell"/>
</dbReference>
<dbReference type="PANTHER" id="PTHR11451:SF44">
    <property type="entry name" value="THREONINE--TRNA LIGASE, CHLOROPLASTIC_MITOCHONDRIAL 2"/>
    <property type="match status" value="1"/>
</dbReference>
<evidence type="ECO:0000256" key="12">
    <source>
        <dbReference type="ARBA" id="ARBA00023146"/>
    </source>
</evidence>
<dbReference type="CDD" id="cd00860">
    <property type="entry name" value="ThrRS_anticodon"/>
    <property type="match status" value="1"/>
</dbReference>
<evidence type="ECO:0000256" key="2">
    <source>
        <dbReference type="ARBA" id="ARBA00008226"/>
    </source>
</evidence>
<dbReference type="EMBL" id="JAGVWE010000002">
    <property type="protein sequence ID" value="MBS3062499.1"/>
    <property type="molecule type" value="Genomic_DNA"/>
</dbReference>
<dbReference type="SUPFAM" id="SSF55186">
    <property type="entry name" value="ThrRS/AlaRS common domain"/>
    <property type="match status" value="1"/>
</dbReference>
<dbReference type="InterPro" id="IPR047246">
    <property type="entry name" value="ThrRS_anticodon"/>
</dbReference>
<name>A0A8T4LAA9_9ARCH</name>
<evidence type="ECO:0000259" key="15">
    <source>
        <dbReference type="PROSITE" id="PS50862"/>
    </source>
</evidence>
<dbReference type="NCBIfam" id="TIGR00418">
    <property type="entry name" value="thrS"/>
    <property type="match status" value="1"/>
</dbReference>
<evidence type="ECO:0000256" key="8">
    <source>
        <dbReference type="ARBA" id="ARBA00022833"/>
    </source>
</evidence>
<dbReference type="InterPro" id="IPR018163">
    <property type="entry name" value="Thr/Ala-tRNA-synth_IIc_edit"/>
</dbReference>
<dbReference type="Pfam" id="PF03129">
    <property type="entry name" value="HGTP_anticodon"/>
    <property type="match status" value="1"/>
</dbReference>
<evidence type="ECO:0000313" key="18">
    <source>
        <dbReference type="Proteomes" id="UP000678237"/>
    </source>
</evidence>
<dbReference type="Proteomes" id="UP000678237">
    <property type="component" value="Unassembled WGS sequence"/>
</dbReference>
<dbReference type="PROSITE" id="PS50862">
    <property type="entry name" value="AA_TRNA_LIGASE_II"/>
    <property type="match status" value="1"/>
</dbReference>
<evidence type="ECO:0000256" key="1">
    <source>
        <dbReference type="ARBA" id="ARBA00004496"/>
    </source>
</evidence>
<dbReference type="GO" id="GO:0046872">
    <property type="term" value="F:metal ion binding"/>
    <property type="evidence" value="ECO:0007669"/>
    <property type="project" value="UniProtKB-KW"/>
</dbReference>
<comment type="caution">
    <text evidence="14">Lacks conserved residue(s) required for the propagation of feature annotation.</text>
</comment>
<dbReference type="Gene3D" id="3.40.50.800">
    <property type="entry name" value="Anticodon-binding domain"/>
    <property type="match status" value="1"/>
</dbReference>
<reference evidence="17" key="2">
    <citation type="submission" date="2021-05" db="EMBL/GenBank/DDBJ databases">
        <title>Protein family content uncovers lineage relationships and bacterial pathway maintenance mechanisms in DPANN archaea.</title>
        <authorList>
            <person name="Castelle C.J."/>
            <person name="Meheust R."/>
            <person name="Jaffe A.L."/>
            <person name="Seitz K."/>
            <person name="Gong X."/>
            <person name="Baker B.J."/>
            <person name="Banfield J.F."/>
        </authorList>
    </citation>
    <scope>NUCLEOTIDE SEQUENCE</scope>
    <source>
        <strain evidence="17">RIFCSPLOWO2_01_FULL_58_19</strain>
    </source>
</reference>
<dbReference type="Gene3D" id="3.30.980.10">
    <property type="entry name" value="Threonyl-trna Synthetase, Chain A, domain 2"/>
    <property type="match status" value="1"/>
</dbReference>
<dbReference type="Gene3D" id="3.10.20.30">
    <property type="match status" value="1"/>
</dbReference>
<accession>A0A8T4LAA9</accession>
<dbReference type="InterPro" id="IPR012675">
    <property type="entry name" value="Beta-grasp_dom_sf"/>
</dbReference>
<protein>
    <recommendedName>
        <fullName evidence="14">Threonine--tRNA ligase</fullName>
        <ecNumber evidence="14">6.1.1.3</ecNumber>
    </recommendedName>
    <alternativeName>
        <fullName evidence="14">Threonyl-tRNA synthetase</fullName>
        <shortName evidence="14">ThrRS</shortName>
    </alternativeName>
</protein>
<dbReference type="GO" id="GO:0002161">
    <property type="term" value="F:aminoacyl-tRNA deacylase activity"/>
    <property type="evidence" value="ECO:0007669"/>
    <property type="project" value="UniProtKB-ARBA"/>
</dbReference>
<gene>
    <name evidence="14 17" type="primary">thrS</name>
    <name evidence="17" type="ORF">J4203_01375</name>
</gene>
<evidence type="ECO:0000256" key="11">
    <source>
        <dbReference type="ARBA" id="ARBA00022917"/>
    </source>
</evidence>
<keyword evidence="8 14" id="KW-0862">Zinc</keyword>
<dbReference type="InterPro" id="IPR036621">
    <property type="entry name" value="Anticodon-bd_dom_sf"/>
</dbReference>
<comment type="subunit">
    <text evidence="14">Homodimer.</text>
</comment>
<keyword evidence="11 14" id="KW-0648">Protein biosynthesis</keyword>
<evidence type="ECO:0000256" key="14">
    <source>
        <dbReference type="HAMAP-Rule" id="MF_00184"/>
    </source>
</evidence>
<evidence type="ECO:0000256" key="7">
    <source>
        <dbReference type="ARBA" id="ARBA00022741"/>
    </source>
</evidence>
<organism evidence="17 18">
    <name type="scientific">Candidatus Iainarchaeum sp</name>
    <dbReference type="NCBI Taxonomy" id="3101447"/>
    <lineage>
        <taxon>Archaea</taxon>
        <taxon>Candidatus Iainarchaeota</taxon>
        <taxon>Candidatus Iainarchaeia</taxon>
        <taxon>Candidatus Iainarchaeales</taxon>
        <taxon>Candidatus Iainarchaeaceae</taxon>
        <taxon>Candidatus Iainarchaeum</taxon>
    </lineage>
</organism>
<keyword evidence="10 14" id="KW-0694">RNA-binding</keyword>
<evidence type="ECO:0000256" key="5">
    <source>
        <dbReference type="ARBA" id="ARBA00022598"/>
    </source>
</evidence>
<dbReference type="PANTHER" id="PTHR11451">
    <property type="entry name" value="THREONINE-TRNA LIGASE"/>
    <property type="match status" value="1"/>
</dbReference>
<proteinExistence type="inferred from homology"/>
<dbReference type="InterPro" id="IPR006195">
    <property type="entry name" value="aa-tRNA-synth_II"/>
</dbReference>
<comment type="catalytic activity">
    <reaction evidence="13 14">
        <text>tRNA(Thr) + L-threonine + ATP = L-threonyl-tRNA(Thr) + AMP + diphosphate + H(+)</text>
        <dbReference type="Rhea" id="RHEA:24624"/>
        <dbReference type="Rhea" id="RHEA-COMP:9670"/>
        <dbReference type="Rhea" id="RHEA-COMP:9704"/>
        <dbReference type="ChEBI" id="CHEBI:15378"/>
        <dbReference type="ChEBI" id="CHEBI:30616"/>
        <dbReference type="ChEBI" id="CHEBI:33019"/>
        <dbReference type="ChEBI" id="CHEBI:57926"/>
        <dbReference type="ChEBI" id="CHEBI:78442"/>
        <dbReference type="ChEBI" id="CHEBI:78534"/>
        <dbReference type="ChEBI" id="CHEBI:456215"/>
        <dbReference type="EC" id="6.1.1.3"/>
    </reaction>
</comment>
<dbReference type="InterPro" id="IPR012676">
    <property type="entry name" value="TGS-like"/>
</dbReference>
<evidence type="ECO:0000256" key="4">
    <source>
        <dbReference type="ARBA" id="ARBA00022555"/>
    </source>
</evidence>
<dbReference type="PRINTS" id="PR01047">
    <property type="entry name" value="TRNASYNTHTHR"/>
</dbReference>
<dbReference type="FunFam" id="3.40.50.800:FF:000001">
    <property type="entry name" value="Threonine--tRNA ligase"/>
    <property type="match status" value="1"/>
</dbReference>
<evidence type="ECO:0000256" key="9">
    <source>
        <dbReference type="ARBA" id="ARBA00022840"/>
    </source>
</evidence>
<dbReference type="InterPro" id="IPR002320">
    <property type="entry name" value="Thr-tRNA-ligase_IIa"/>
</dbReference>